<feature type="transmembrane region" description="Helical" evidence="4">
    <location>
        <begin position="254"/>
        <end position="272"/>
    </location>
</feature>
<reference evidence="9" key="2">
    <citation type="submission" date="2018-05" db="EMBL/GenBank/DDBJ databases">
        <title>Genome Sequencing of selected type strains of the family Eggerthellaceae.</title>
        <authorList>
            <person name="Danylec N."/>
            <person name="Stoll D.A."/>
            <person name="Doetsch A."/>
            <person name="Huch M."/>
        </authorList>
    </citation>
    <scope>NUCLEOTIDE SEQUENCE [LARGE SCALE GENOMIC DNA]</scope>
    <source>
        <strain evidence="9">DSM 16107</strain>
    </source>
</reference>
<dbReference type="PANTHER" id="PTHR44688:SF16">
    <property type="entry name" value="DNA-BINDING TRANSCRIPTIONAL ACTIVATOR DEVR_DOSR"/>
    <property type="match status" value="1"/>
</dbReference>
<feature type="transmembrane region" description="Helical" evidence="4">
    <location>
        <begin position="28"/>
        <end position="47"/>
    </location>
</feature>
<evidence type="ECO:0000313" key="8">
    <source>
        <dbReference type="Proteomes" id="UP000253817"/>
    </source>
</evidence>
<evidence type="ECO:0000313" key="6">
    <source>
        <dbReference type="EMBL" id="RDB66713.1"/>
    </source>
</evidence>
<feature type="transmembrane region" description="Helical" evidence="4">
    <location>
        <begin position="204"/>
        <end position="226"/>
    </location>
</feature>
<feature type="transmembrane region" description="Helical" evidence="4">
    <location>
        <begin position="173"/>
        <end position="192"/>
    </location>
</feature>
<reference evidence="6 8" key="1">
    <citation type="journal article" date="2018" name="Elife">
        <title>Discovery and characterization of a prevalent human gut bacterial enzyme sufficient for the inactivation of a family of plant toxins.</title>
        <authorList>
            <person name="Koppel N."/>
            <person name="Bisanz J.E."/>
            <person name="Pandelia M.E."/>
            <person name="Turnbaugh P.J."/>
            <person name="Balskus E.P."/>
        </authorList>
    </citation>
    <scope>NUCLEOTIDE SEQUENCE [LARGE SCALE GENOMIC DNA]</scope>
    <source>
        <strain evidence="6 8">DSM 16107</strain>
    </source>
</reference>
<dbReference type="Pfam" id="PF00196">
    <property type="entry name" value="GerE"/>
    <property type="match status" value="1"/>
</dbReference>
<dbReference type="InterPro" id="IPR000792">
    <property type="entry name" value="Tscrpt_reg_LuxR_C"/>
</dbReference>
<evidence type="ECO:0000256" key="3">
    <source>
        <dbReference type="ARBA" id="ARBA00023163"/>
    </source>
</evidence>
<dbReference type="InterPro" id="IPR036388">
    <property type="entry name" value="WH-like_DNA-bd_sf"/>
</dbReference>
<dbReference type="AlphaFoldDB" id="A0A3N0IYX1"/>
<evidence type="ECO:0000256" key="2">
    <source>
        <dbReference type="ARBA" id="ARBA00023125"/>
    </source>
</evidence>
<name>A0A3N0IYX1_9ACTN</name>
<feature type="transmembrane region" description="Helical" evidence="4">
    <location>
        <begin position="366"/>
        <end position="388"/>
    </location>
</feature>
<feature type="transmembrane region" description="Helical" evidence="4">
    <location>
        <begin position="284"/>
        <end position="302"/>
    </location>
</feature>
<keyword evidence="3" id="KW-0804">Transcription</keyword>
<accession>A0A3N0IYX1</accession>
<evidence type="ECO:0000259" key="5">
    <source>
        <dbReference type="PROSITE" id="PS50043"/>
    </source>
</evidence>
<sequence length="549" mass="57449">MGCGNRSEVREGTRIATKHTSAPSAWQTISFSTAAAGLACLFAGIWTSDGAALTLLNPPGDDLAMRISSLIVYGGLFLLVYGAMRRAPGDPSAPSAPTAPGATPRGAYRLFKLATVLCALAYVAGSVIMLAGGPFGTKEHASMAVVALFLLKGIGAPLSVALVCLCARLPYRLIAQVSTLGVLGAFVLKELLGYVAEFAHLNAVATFAMGSALIVLAVCLTAPALLHFENAPNDDPEHAGERERATPLQPLGALFNRNLAAGVVVASIMLGFLRANAPDGPVDLTFAVVVALLLIALVTWFVPNVGVHELFRGALMCTAAGFLLGPVLHLVMTGGGDLLAGVGTALFEVVVWLVAVMLVRSCTEPLLAAVTVRLVIVVGHLAGAALGMGAEAWARIEPSAPEAFSLVIVFAYVIMLAYLFNDPVAKLPFTSNRLPAAAGAAMPSETGGSSEPALAASPAAIEAQLWHDLCETVARKHGLTPRETDVLEQLARGRDLAFMEEKFVLSRNTVKMHIKHVYEKLGVHSKQEVIDLVEASRPPTEPSPARPQP</sequence>
<feature type="domain" description="HTH luxR-type" evidence="5">
    <location>
        <begin position="472"/>
        <end position="537"/>
    </location>
</feature>
<dbReference type="PROSITE" id="PS50043">
    <property type="entry name" value="HTH_LUXR_2"/>
    <property type="match status" value="1"/>
</dbReference>
<keyword evidence="4" id="KW-0472">Membrane</keyword>
<dbReference type="Proteomes" id="UP000270112">
    <property type="component" value="Unassembled WGS sequence"/>
</dbReference>
<dbReference type="GO" id="GO:0003677">
    <property type="term" value="F:DNA binding"/>
    <property type="evidence" value="ECO:0007669"/>
    <property type="project" value="UniProtKB-KW"/>
</dbReference>
<keyword evidence="2" id="KW-0238">DNA-binding</keyword>
<gene>
    <name evidence="6" type="ORF">C1876_13965</name>
    <name evidence="7" type="ORF">DMP09_06340</name>
</gene>
<dbReference type="EMBL" id="PPTT01000029">
    <property type="protein sequence ID" value="RDB66713.1"/>
    <property type="molecule type" value="Genomic_DNA"/>
</dbReference>
<dbReference type="SUPFAM" id="SSF46894">
    <property type="entry name" value="C-terminal effector domain of the bipartite response regulators"/>
    <property type="match status" value="1"/>
</dbReference>
<evidence type="ECO:0000256" key="4">
    <source>
        <dbReference type="SAM" id="Phobius"/>
    </source>
</evidence>
<dbReference type="EMBL" id="QICC01000018">
    <property type="protein sequence ID" value="RNM42175.1"/>
    <property type="molecule type" value="Genomic_DNA"/>
</dbReference>
<feature type="transmembrane region" description="Helical" evidence="4">
    <location>
        <begin position="67"/>
        <end position="84"/>
    </location>
</feature>
<feature type="transmembrane region" description="Helical" evidence="4">
    <location>
        <begin position="314"/>
        <end position="332"/>
    </location>
</feature>
<dbReference type="SMART" id="SM00421">
    <property type="entry name" value="HTH_LUXR"/>
    <property type="match status" value="1"/>
</dbReference>
<dbReference type="GO" id="GO:0006355">
    <property type="term" value="P:regulation of DNA-templated transcription"/>
    <property type="evidence" value="ECO:0007669"/>
    <property type="project" value="InterPro"/>
</dbReference>
<feature type="transmembrane region" description="Helical" evidence="4">
    <location>
        <begin position="338"/>
        <end position="359"/>
    </location>
</feature>
<feature type="transmembrane region" description="Helical" evidence="4">
    <location>
        <begin position="143"/>
        <end position="166"/>
    </location>
</feature>
<dbReference type="PANTHER" id="PTHR44688">
    <property type="entry name" value="DNA-BINDING TRANSCRIPTIONAL ACTIVATOR DEVR_DOSR"/>
    <property type="match status" value="1"/>
</dbReference>
<comment type="caution">
    <text evidence="7">The sequence shown here is derived from an EMBL/GenBank/DDBJ whole genome shotgun (WGS) entry which is preliminary data.</text>
</comment>
<keyword evidence="8" id="KW-1185">Reference proteome</keyword>
<dbReference type="InterPro" id="IPR016032">
    <property type="entry name" value="Sig_transdc_resp-reg_C-effctor"/>
</dbReference>
<dbReference type="CDD" id="cd06170">
    <property type="entry name" value="LuxR_C_like"/>
    <property type="match status" value="1"/>
</dbReference>
<feature type="transmembrane region" description="Helical" evidence="4">
    <location>
        <begin position="403"/>
        <end position="420"/>
    </location>
</feature>
<keyword evidence="1" id="KW-0805">Transcription regulation</keyword>
<organism evidence="7 9">
    <name type="scientific">Eggerthella sinensis</name>
    <dbReference type="NCBI Taxonomy" id="242230"/>
    <lineage>
        <taxon>Bacteria</taxon>
        <taxon>Bacillati</taxon>
        <taxon>Actinomycetota</taxon>
        <taxon>Coriobacteriia</taxon>
        <taxon>Eggerthellales</taxon>
        <taxon>Eggerthellaceae</taxon>
        <taxon>Eggerthella</taxon>
    </lineage>
</organism>
<dbReference type="PRINTS" id="PR00038">
    <property type="entry name" value="HTHLUXR"/>
</dbReference>
<feature type="transmembrane region" description="Helical" evidence="4">
    <location>
        <begin position="110"/>
        <end position="131"/>
    </location>
</feature>
<evidence type="ECO:0000313" key="9">
    <source>
        <dbReference type="Proteomes" id="UP000270112"/>
    </source>
</evidence>
<proteinExistence type="predicted"/>
<evidence type="ECO:0000313" key="7">
    <source>
        <dbReference type="EMBL" id="RNM42175.1"/>
    </source>
</evidence>
<reference evidence="7" key="3">
    <citation type="journal article" date="2019" name="Microbiol. Resour. Announc.">
        <title>Draft Genome Sequences of Type Strains of Gordonibacter faecihominis, Paraeggerthella hongkongensis, Parvibacter caecicola,Slackia equolifaciens, Slackia faecicanis, and Slackia isoflavoniconvertens.</title>
        <authorList>
            <person name="Danylec N."/>
            <person name="Stoll D.A."/>
            <person name="Dotsch A."/>
            <person name="Huch M."/>
        </authorList>
    </citation>
    <scope>NUCLEOTIDE SEQUENCE</scope>
    <source>
        <strain evidence="7">DSM 16107</strain>
    </source>
</reference>
<dbReference type="Gene3D" id="1.10.10.10">
    <property type="entry name" value="Winged helix-like DNA-binding domain superfamily/Winged helix DNA-binding domain"/>
    <property type="match status" value="1"/>
</dbReference>
<dbReference type="Proteomes" id="UP000253817">
    <property type="component" value="Unassembled WGS sequence"/>
</dbReference>
<keyword evidence="4" id="KW-0812">Transmembrane</keyword>
<keyword evidence="4" id="KW-1133">Transmembrane helix</keyword>
<protein>
    <recommendedName>
        <fullName evidence="5">HTH luxR-type domain-containing protein</fullName>
    </recommendedName>
</protein>
<evidence type="ECO:0000256" key="1">
    <source>
        <dbReference type="ARBA" id="ARBA00023015"/>
    </source>
</evidence>